<dbReference type="Pfam" id="PF00075">
    <property type="entry name" value="RNase_H"/>
    <property type="match status" value="1"/>
</dbReference>
<reference evidence="12 13" key="1">
    <citation type="submission" date="2020-08" db="EMBL/GenBank/DDBJ databases">
        <title>Genome sequence of Weissella diestrammenae KACC 16890T.</title>
        <authorList>
            <person name="Hyun D.-W."/>
            <person name="Bae J.-W."/>
        </authorList>
    </citation>
    <scope>NUCLEOTIDE SEQUENCE [LARGE SCALE GENOMIC DNA]</scope>
    <source>
        <strain evidence="12 13">KACC 16890</strain>
    </source>
</reference>
<evidence type="ECO:0000256" key="2">
    <source>
        <dbReference type="ARBA" id="ARBA00001946"/>
    </source>
</evidence>
<dbReference type="InterPro" id="IPR011320">
    <property type="entry name" value="RNase_H1_N"/>
</dbReference>
<evidence type="ECO:0000313" key="13">
    <source>
        <dbReference type="Proteomes" id="UP000515800"/>
    </source>
</evidence>
<dbReference type="InterPro" id="IPR036397">
    <property type="entry name" value="RNaseH_sf"/>
</dbReference>
<dbReference type="GO" id="GO:0003676">
    <property type="term" value="F:nucleic acid binding"/>
    <property type="evidence" value="ECO:0007669"/>
    <property type="project" value="InterPro"/>
</dbReference>
<name>A0A7G9T775_9LACO</name>
<feature type="domain" description="RNase H type-1" evidence="11">
    <location>
        <begin position="73"/>
        <end position="230"/>
    </location>
</feature>
<dbReference type="EMBL" id="CP060724">
    <property type="protein sequence ID" value="QNN75950.1"/>
    <property type="molecule type" value="Genomic_DNA"/>
</dbReference>
<evidence type="ECO:0000256" key="8">
    <source>
        <dbReference type="ARBA" id="ARBA00022759"/>
    </source>
</evidence>
<evidence type="ECO:0000256" key="4">
    <source>
        <dbReference type="ARBA" id="ARBA00011245"/>
    </source>
</evidence>
<evidence type="ECO:0000256" key="6">
    <source>
        <dbReference type="ARBA" id="ARBA00022722"/>
    </source>
</evidence>
<dbReference type="PROSITE" id="PS50879">
    <property type="entry name" value="RNASE_H_1"/>
    <property type="match status" value="1"/>
</dbReference>
<dbReference type="PANTHER" id="PTHR10642">
    <property type="entry name" value="RIBONUCLEASE H1"/>
    <property type="match status" value="1"/>
</dbReference>
<protein>
    <recommendedName>
        <fullName evidence="5">ribonuclease H</fullName>
        <ecNumber evidence="5">3.1.26.4</ecNumber>
    </recommendedName>
</protein>
<dbReference type="KEGG" id="wdi:H9L19_03595"/>
<dbReference type="SUPFAM" id="SSF55658">
    <property type="entry name" value="L9 N-domain-like"/>
    <property type="match status" value="1"/>
</dbReference>
<dbReference type="CDD" id="cd09278">
    <property type="entry name" value="RNase_HI_prokaryote_like"/>
    <property type="match status" value="1"/>
</dbReference>
<dbReference type="GO" id="GO:0046872">
    <property type="term" value="F:metal ion binding"/>
    <property type="evidence" value="ECO:0007669"/>
    <property type="project" value="UniProtKB-KW"/>
</dbReference>
<dbReference type="InterPro" id="IPR050092">
    <property type="entry name" value="RNase_H"/>
</dbReference>
<keyword evidence="13" id="KW-1185">Reference proteome</keyword>
<keyword evidence="8" id="KW-0255">Endonuclease</keyword>
<evidence type="ECO:0000256" key="9">
    <source>
        <dbReference type="ARBA" id="ARBA00022801"/>
    </source>
</evidence>
<dbReference type="GO" id="GO:0004523">
    <property type="term" value="F:RNA-DNA hybrid ribonuclease activity"/>
    <property type="evidence" value="ECO:0007669"/>
    <property type="project" value="UniProtKB-EC"/>
</dbReference>
<dbReference type="Gene3D" id="3.30.420.10">
    <property type="entry name" value="Ribonuclease H-like superfamily/Ribonuclease H"/>
    <property type="match status" value="1"/>
</dbReference>
<evidence type="ECO:0000256" key="7">
    <source>
        <dbReference type="ARBA" id="ARBA00022723"/>
    </source>
</evidence>
<sequence length="235" mass="26463">MKSYVIIGNQYEGIYTQPWSEIKAYTQTKPAPKYKGFETQEAAETWFKQQKNAEHGGEARTYQTAYDGKINWQPDRYYIFTDGGSRNTGNVVGGHVKATDKAGWAIAVFQGNDMKNPVFTDSGAYYGKTNNEMEIFALINALTQALKVPEKVVIVSDSKYVLDTTTDWMYSWQANGWKKKSGPIANLAAWQMVYDLVIKQAKRLQFIWVKGHATSTGNVLVDELLNQAMDGLTVK</sequence>
<evidence type="ECO:0000313" key="12">
    <source>
        <dbReference type="EMBL" id="QNN75950.1"/>
    </source>
</evidence>
<dbReference type="RefSeq" id="WP_187529778.1">
    <property type="nucleotide sequence ID" value="NZ_CP060724.1"/>
</dbReference>
<dbReference type="Pfam" id="PF01693">
    <property type="entry name" value="Cauli_VI"/>
    <property type="match status" value="1"/>
</dbReference>
<keyword evidence="7" id="KW-0479">Metal-binding</keyword>
<keyword evidence="10" id="KW-0460">Magnesium</keyword>
<organism evidence="12 13">
    <name type="scientific">Weissella diestrammenae</name>
    <dbReference type="NCBI Taxonomy" id="1162633"/>
    <lineage>
        <taxon>Bacteria</taxon>
        <taxon>Bacillati</taxon>
        <taxon>Bacillota</taxon>
        <taxon>Bacilli</taxon>
        <taxon>Lactobacillales</taxon>
        <taxon>Lactobacillaceae</taxon>
        <taxon>Weissella</taxon>
    </lineage>
</organism>
<dbReference type="SUPFAM" id="SSF53098">
    <property type="entry name" value="Ribonuclease H-like"/>
    <property type="match status" value="1"/>
</dbReference>
<dbReference type="InterPro" id="IPR037056">
    <property type="entry name" value="RNase_H1_N_sf"/>
</dbReference>
<dbReference type="InterPro" id="IPR022892">
    <property type="entry name" value="RNaseHI"/>
</dbReference>
<evidence type="ECO:0000256" key="1">
    <source>
        <dbReference type="ARBA" id="ARBA00000077"/>
    </source>
</evidence>
<dbReference type="Gene3D" id="3.40.970.10">
    <property type="entry name" value="Ribonuclease H1, N-terminal domain"/>
    <property type="match status" value="1"/>
</dbReference>
<comment type="subunit">
    <text evidence="4">Monomer.</text>
</comment>
<comment type="catalytic activity">
    <reaction evidence="1">
        <text>Endonucleolytic cleavage to 5'-phosphomonoester.</text>
        <dbReference type="EC" id="3.1.26.4"/>
    </reaction>
</comment>
<dbReference type="GO" id="GO:0043137">
    <property type="term" value="P:DNA replication, removal of RNA primer"/>
    <property type="evidence" value="ECO:0007669"/>
    <property type="project" value="TreeGrafter"/>
</dbReference>
<dbReference type="InterPro" id="IPR012337">
    <property type="entry name" value="RNaseH-like_sf"/>
</dbReference>
<dbReference type="InterPro" id="IPR009027">
    <property type="entry name" value="Ribosomal_bL9/RNase_H1_N"/>
</dbReference>
<accession>A0A7G9T775</accession>
<evidence type="ECO:0000256" key="5">
    <source>
        <dbReference type="ARBA" id="ARBA00012180"/>
    </source>
</evidence>
<keyword evidence="9" id="KW-0378">Hydrolase</keyword>
<proteinExistence type="inferred from homology"/>
<comment type="similarity">
    <text evidence="3">Belongs to the RNase H family.</text>
</comment>
<evidence type="ECO:0000256" key="3">
    <source>
        <dbReference type="ARBA" id="ARBA00005300"/>
    </source>
</evidence>
<evidence type="ECO:0000256" key="10">
    <source>
        <dbReference type="ARBA" id="ARBA00022842"/>
    </source>
</evidence>
<keyword evidence="6" id="KW-0540">Nuclease</keyword>
<dbReference type="EC" id="3.1.26.4" evidence="5"/>
<evidence type="ECO:0000259" key="11">
    <source>
        <dbReference type="PROSITE" id="PS50879"/>
    </source>
</evidence>
<gene>
    <name evidence="12" type="ORF">H9L19_03595</name>
</gene>
<dbReference type="PANTHER" id="PTHR10642:SF26">
    <property type="entry name" value="RIBONUCLEASE H1"/>
    <property type="match status" value="1"/>
</dbReference>
<dbReference type="Proteomes" id="UP000515800">
    <property type="component" value="Chromosome"/>
</dbReference>
<dbReference type="AlphaFoldDB" id="A0A7G9T775"/>
<comment type="cofactor">
    <cofactor evidence="2">
        <name>Mg(2+)</name>
        <dbReference type="ChEBI" id="CHEBI:18420"/>
    </cofactor>
</comment>
<dbReference type="InterPro" id="IPR002156">
    <property type="entry name" value="RNaseH_domain"/>
</dbReference>